<proteinExistence type="predicted"/>
<gene>
    <name evidence="1" type="ORF">QTG54_012188</name>
</gene>
<dbReference type="EMBL" id="JATAAI010000026">
    <property type="protein sequence ID" value="KAK1737321.1"/>
    <property type="molecule type" value="Genomic_DNA"/>
</dbReference>
<evidence type="ECO:0000313" key="2">
    <source>
        <dbReference type="Proteomes" id="UP001224775"/>
    </source>
</evidence>
<protein>
    <submittedName>
        <fullName evidence="1">Uncharacterized protein</fullName>
    </submittedName>
</protein>
<evidence type="ECO:0000313" key="1">
    <source>
        <dbReference type="EMBL" id="KAK1737321.1"/>
    </source>
</evidence>
<organism evidence="1 2">
    <name type="scientific">Skeletonema marinoi</name>
    <dbReference type="NCBI Taxonomy" id="267567"/>
    <lineage>
        <taxon>Eukaryota</taxon>
        <taxon>Sar</taxon>
        <taxon>Stramenopiles</taxon>
        <taxon>Ochrophyta</taxon>
        <taxon>Bacillariophyta</taxon>
        <taxon>Coscinodiscophyceae</taxon>
        <taxon>Thalassiosirophycidae</taxon>
        <taxon>Thalassiosirales</taxon>
        <taxon>Skeletonemataceae</taxon>
        <taxon>Skeletonema</taxon>
        <taxon>Skeletonema marinoi-dohrnii complex</taxon>
    </lineage>
</organism>
<sequence>MYSEVEESSEQACKRKFTGVSKKKTVSFSDDAKLRRVFTNDSNLHADSSWLTDDEVFSMNKRAKNLATLHYLKTRPGQKAPSKHSGIVYNCHPAHYEIIGESLRGMEHITDISKTQSRKRLRSGVNSLMEEHQNQDNTCGGNKLACKFIECTKEAMAYSIQMAEEDARTAAAILTEDLKQYDDVVSMSSESSAAMSSPCPCCSITDFPRISWMSSSPAAA</sequence>
<dbReference type="Proteomes" id="UP001224775">
    <property type="component" value="Unassembled WGS sequence"/>
</dbReference>
<keyword evidence="2" id="KW-1185">Reference proteome</keyword>
<name>A0AAD9D7R2_9STRA</name>
<comment type="caution">
    <text evidence="1">The sequence shown here is derived from an EMBL/GenBank/DDBJ whole genome shotgun (WGS) entry which is preliminary data.</text>
</comment>
<dbReference type="AlphaFoldDB" id="A0AAD9D7R2"/>
<accession>A0AAD9D7R2</accession>
<reference evidence="1" key="1">
    <citation type="submission" date="2023-06" db="EMBL/GenBank/DDBJ databases">
        <title>Survivors Of The Sea: Transcriptome response of Skeletonema marinoi to long-term dormancy.</title>
        <authorList>
            <person name="Pinder M.I.M."/>
            <person name="Kourtchenko O."/>
            <person name="Robertson E.K."/>
            <person name="Larsson T."/>
            <person name="Maumus F."/>
            <person name="Osuna-Cruz C.M."/>
            <person name="Vancaester E."/>
            <person name="Stenow R."/>
            <person name="Vandepoele K."/>
            <person name="Ploug H."/>
            <person name="Bruchert V."/>
            <person name="Godhe A."/>
            <person name="Topel M."/>
        </authorList>
    </citation>
    <scope>NUCLEOTIDE SEQUENCE</scope>
    <source>
        <strain evidence="1">R05AC</strain>
    </source>
</reference>